<reference evidence="1" key="1">
    <citation type="submission" date="2023-03" db="EMBL/GenBank/DDBJ databases">
        <title>Massive genome expansion in bonnet fungi (Mycena s.s.) driven by repeated elements and novel gene families across ecological guilds.</title>
        <authorList>
            <consortium name="Lawrence Berkeley National Laboratory"/>
            <person name="Harder C.B."/>
            <person name="Miyauchi S."/>
            <person name="Viragh M."/>
            <person name="Kuo A."/>
            <person name="Thoen E."/>
            <person name="Andreopoulos B."/>
            <person name="Lu D."/>
            <person name="Skrede I."/>
            <person name="Drula E."/>
            <person name="Henrissat B."/>
            <person name="Morin E."/>
            <person name="Kohler A."/>
            <person name="Barry K."/>
            <person name="LaButti K."/>
            <person name="Morin E."/>
            <person name="Salamov A."/>
            <person name="Lipzen A."/>
            <person name="Mereny Z."/>
            <person name="Hegedus B."/>
            <person name="Baldrian P."/>
            <person name="Stursova M."/>
            <person name="Weitz H."/>
            <person name="Taylor A."/>
            <person name="Grigoriev I.V."/>
            <person name="Nagy L.G."/>
            <person name="Martin F."/>
            <person name="Kauserud H."/>
        </authorList>
    </citation>
    <scope>NUCLEOTIDE SEQUENCE</scope>
    <source>
        <strain evidence="1">9144</strain>
    </source>
</reference>
<evidence type="ECO:0000313" key="1">
    <source>
        <dbReference type="EMBL" id="KAJ7207881.1"/>
    </source>
</evidence>
<organism evidence="1 2">
    <name type="scientific">Mycena pura</name>
    <dbReference type="NCBI Taxonomy" id="153505"/>
    <lineage>
        <taxon>Eukaryota</taxon>
        <taxon>Fungi</taxon>
        <taxon>Dikarya</taxon>
        <taxon>Basidiomycota</taxon>
        <taxon>Agaricomycotina</taxon>
        <taxon>Agaricomycetes</taxon>
        <taxon>Agaricomycetidae</taxon>
        <taxon>Agaricales</taxon>
        <taxon>Marasmiineae</taxon>
        <taxon>Mycenaceae</taxon>
        <taxon>Mycena</taxon>
    </lineage>
</organism>
<protein>
    <submittedName>
        <fullName evidence="1">Uncharacterized protein</fullName>
    </submittedName>
</protein>
<dbReference type="EMBL" id="JARJCW010000035">
    <property type="protein sequence ID" value="KAJ7207881.1"/>
    <property type="molecule type" value="Genomic_DNA"/>
</dbReference>
<dbReference type="AlphaFoldDB" id="A0AAD6YFX6"/>
<keyword evidence="2" id="KW-1185">Reference proteome</keyword>
<dbReference type="PANTHER" id="PTHR31912:SF34">
    <property type="entry name" value="NOTOCHORD-RELATED PROTEIN"/>
    <property type="match status" value="1"/>
</dbReference>
<sequence>MPPVAWKPPAGVYILSKLLNTHPLQVRCTACLKEGTGKIGKWMQAKTSLKGHLRNEQHLACVQNFETHLATAADKDIELSAAYDAPAVNHHPQIHVEAGARVPDMIPDVHIPMDIDFDHISVAQMAEQLGESLNPEPAVTPEDARALLEQEFQRILTTALEAEHFPGSEEDEDLDLQNDDNEAEEVCFDMYAAENSEYYPYPDKTTMLLDILDNLPRARFTGAQLSLVIHFAKSLGAPNVPSLKGLRRIQKDLQIRCGHEPVKIDSAMGNVFYLNDLRESIARDFSNPLVAPHMQLYPEEVNGGISENWQSERWQEYTPEQLTPMFSNGYKRFWIEEVAQMRDGRLIIPHTWIKRHSVLTTDAHIVTRTSDGHWNMTDEEVTIDAHELQNDFKDVTAQFGQRLVWTETSKPPEMPNKMRDLVGDDEDLFVVMVSPWSDDVSGNKSKQYNKHMNVYAQNGCLPGRLLQQEFHMHYVSTSPHASSAEQFAALRDHIKETESSPIQAYDATTQRPCRIILRAPGLPADNPQQSEEASHMGGNANHPCRKCHWGGTQKEKESAHLYHDCHFPGIARNATEIRPPNPRTYCLQIDLEGQLIRRV</sequence>
<name>A0AAD6YFX6_9AGAR</name>
<proteinExistence type="predicted"/>
<gene>
    <name evidence="1" type="ORF">GGX14DRAFT_567184</name>
</gene>
<accession>A0AAD6YFX6</accession>
<comment type="caution">
    <text evidence="1">The sequence shown here is derived from an EMBL/GenBank/DDBJ whole genome shotgun (WGS) entry which is preliminary data.</text>
</comment>
<dbReference type="PANTHER" id="PTHR31912">
    <property type="entry name" value="IP13529P"/>
    <property type="match status" value="1"/>
</dbReference>
<dbReference type="Proteomes" id="UP001219525">
    <property type="component" value="Unassembled WGS sequence"/>
</dbReference>
<evidence type="ECO:0000313" key="2">
    <source>
        <dbReference type="Proteomes" id="UP001219525"/>
    </source>
</evidence>